<dbReference type="AlphaFoldDB" id="A0A9X3WN15"/>
<comment type="caution">
    <text evidence="3">The sequence shown here is derived from an EMBL/GenBank/DDBJ whole genome shotgun (WGS) entry which is preliminary data.</text>
</comment>
<reference evidence="3" key="1">
    <citation type="submission" date="2022-06" db="EMBL/GenBank/DDBJ databases">
        <title>Aquibacillus sp. a new bacterium isolated from soil saline samples.</title>
        <authorList>
            <person name="Galisteo C."/>
            <person name="De La Haba R."/>
            <person name="Sanchez-Porro C."/>
            <person name="Ventosa A."/>
        </authorList>
    </citation>
    <scope>NUCLEOTIDE SEQUENCE</scope>
    <source>
        <strain evidence="3">JCM 12387</strain>
    </source>
</reference>
<accession>A0A9X3WN15</accession>
<keyword evidence="2" id="KW-0812">Transmembrane</keyword>
<keyword evidence="4" id="KW-1185">Reference proteome</keyword>
<dbReference type="EMBL" id="JAMQJZ010000029">
    <property type="protein sequence ID" value="MDC3422777.1"/>
    <property type="molecule type" value="Genomic_DNA"/>
</dbReference>
<keyword evidence="2" id="KW-0472">Membrane</keyword>
<evidence type="ECO:0000313" key="4">
    <source>
        <dbReference type="Proteomes" id="UP001145072"/>
    </source>
</evidence>
<evidence type="ECO:0000256" key="1">
    <source>
        <dbReference type="SAM" id="MobiDB-lite"/>
    </source>
</evidence>
<dbReference type="Proteomes" id="UP001145072">
    <property type="component" value="Unassembled WGS sequence"/>
</dbReference>
<name>A0A9X3WN15_9BACI</name>
<proteinExistence type="predicted"/>
<evidence type="ECO:0000313" key="3">
    <source>
        <dbReference type="EMBL" id="MDC3422777.1"/>
    </source>
</evidence>
<feature type="region of interest" description="Disordered" evidence="1">
    <location>
        <begin position="40"/>
        <end position="76"/>
    </location>
</feature>
<protein>
    <submittedName>
        <fullName evidence="3">Uncharacterized protein</fullName>
    </submittedName>
</protein>
<dbReference type="RefSeq" id="WP_259867843.1">
    <property type="nucleotide sequence ID" value="NZ_JAMQJZ010000029.1"/>
</dbReference>
<feature type="compositionally biased region" description="Basic and acidic residues" evidence="1">
    <location>
        <begin position="47"/>
        <end position="65"/>
    </location>
</feature>
<evidence type="ECO:0000256" key="2">
    <source>
        <dbReference type="SAM" id="Phobius"/>
    </source>
</evidence>
<feature type="transmembrane region" description="Helical" evidence="2">
    <location>
        <begin position="12"/>
        <end position="32"/>
    </location>
</feature>
<feature type="compositionally biased region" description="Acidic residues" evidence="1">
    <location>
        <begin position="66"/>
        <end position="75"/>
    </location>
</feature>
<gene>
    <name evidence="3" type="ORF">NC661_20710</name>
</gene>
<organism evidence="3 4">
    <name type="scientific">Aquibacillus koreensis</name>
    <dbReference type="NCBI Taxonomy" id="279446"/>
    <lineage>
        <taxon>Bacteria</taxon>
        <taxon>Bacillati</taxon>
        <taxon>Bacillota</taxon>
        <taxon>Bacilli</taxon>
        <taxon>Bacillales</taxon>
        <taxon>Bacillaceae</taxon>
        <taxon>Aquibacillus</taxon>
    </lineage>
</organism>
<sequence>MSHAIGVKRKPLLLVVVSILILITALLTFFVGNNLFGSNENKEETDDVKSTMESKDDSTEVKEANTETDGEEPPTVEEVQKIQETVGVANKDVGAFVSTMHDFYNETTGYGQIEHLNWDEQNQKANEIVDELEPMIASTSDQQLKSDLQSITDLAQKVVNDEQDSGHVRHLHRFFHDLDIALNNYDGTSKIWGVTKSLR</sequence>
<keyword evidence="2" id="KW-1133">Transmembrane helix</keyword>